<feature type="compositionally biased region" description="Basic and acidic residues" evidence="1">
    <location>
        <begin position="351"/>
        <end position="361"/>
    </location>
</feature>
<name>A0A177C4E6_9PLEO</name>
<organism evidence="2 3">
    <name type="scientific">Paraphaeosphaeria sporulosa</name>
    <dbReference type="NCBI Taxonomy" id="1460663"/>
    <lineage>
        <taxon>Eukaryota</taxon>
        <taxon>Fungi</taxon>
        <taxon>Dikarya</taxon>
        <taxon>Ascomycota</taxon>
        <taxon>Pezizomycotina</taxon>
        <taxon>Dothideomycetes</taxon>
        <taxon>Pleosporomycetidae</taxon>
        <taxon>Pleosporales</taxon>
        <taxon>Massarineae</taxon>
        <taxon>Didymosphaeriaceae</taxon>
        <taxon>Paraphaeosphaeria</taxon>
    </lineage>
</organism>
<sequence>MRVDAQRSEAQSARVYARCGNYRALGFLYVCRQERDVAYSETHTANSPHGTRSTKSDLRREMEDVGLSESIIATAEKGLYTDQQLEKLKAKKTELNGVVARSLRAEQMRDTIVHVPFNDTFEALETVPSCQVVACHACRPYFRDRISMSFDAVFRDEVLPLQPTEADSLPVKSAQIIRNISCRPTPAPLRKTIEENTPTTLLVSSCSPDESPSTPSQSSMYTYKTTQSEIDTLNTTRHHRRRFYKMGHRSSGELGRDLSRQMPLFFRQGLKEAFKGIFRATARDSSSSGSNITLPMPHTAAARDTADVTAMGEFDMGALRRVKRQKDRFDLRQGHGNGVGASEQDAQNCVLRRDMSSRSDGESDSSGSMASVYSCVSEGSEVEVDGGVALTEEAVETHTPDIISNPESIMTQV</sequence>
<dbReference type="RefSeq" id="XP_018032740.1">
    <property type="nucleotide sequence ID" value="XM_018180408.1"/>
</dbReference>
<evidence type="ECO:0000313" key="2">
    <source>
        <dbReference type="EMBL" id="OAG02375.1"/>
    </source>
</evidence>
<protein>
    <submittedName>
        <fullName evidence="2">Uncharacterized protein</fullName>
    </submittedName>
</protein>
<evidence type="ECO:0000313" key="3">
    <source>
        <dbReference type="Proteomes" id="UP000077069"/>
    </source>
</evidence>
<feature type="region of interest" description="Disordered" evidence="1">
    <location>
        <begin position="393"/>
        <end position="413"/>
    </location>
</feature>
<keyword evidence="3" id="KW-1185">Reference proteome</keyword>
<dbReference type="Proteomes" id="UP000077069">
    <property type="component" value="Unassembled WGS sequence"/>
</dbReference>
<feature type="region of interest" description="Disordered" evidence="1">
    <location>
        <begin position="331"/>
        <end position="374"/>
    </location>
</feature>
<proteinExistence type="predicted"/>
<dbReference type="EMBL" id="KV441556">
    <property type="protein sequence ID" value="OAG02375.1"/>
    <property type="molecule type" value="Genomic_DNA"/>
</dbReference>
<dbReference type="OrthoDB" id="4776522at2759"/>
<evidence type="ECO:0000256" key="1">
    <source>
        <dbReference type="SAM" id="MobiDB-lite"/>
    </source>
</evidence>
<accession>A0A177C4E6</accession>
<dbReference type="AlphaFoldDB" id="A0A177C4E6"/>
<dbReference type="GeneID" id="28763894"/>
<dbReference type="InParanoid" id="A0A177C4E6"/>
<reference evidence="2 3" key="1">
    <citation type="submission" date="2016-05" db="EMBL/GenBank/DDBJ databases">
        <title>Comparative analysis of secretome profiles of manganese(II)-oxidizing ascomycete fungi.</title>
        <authorList>
            <consortium name="DOE Joint Genome Institute"/>
            <person name="Zeiner C.A."/>
            <person name="Purvine S.O."/>
            <person name="Zink E.M."/>
            <person name="Wu S."/>
            <person name="Pasa-Tolic L."/>
            <person name="Chaput D.L."/>
            <person name="Haridas S."/>
            <person name="Grigoriev I.V."/>
            <person name="Santelli C.M."/>
            <person name="Hansel C.M."/>
        </authorList>
    </citation>
    <scope>NUCLEOTIDE SEQUENCE [LARGE SCALE GENOMIC DNA]</scope>
    <source>
        <strain evidence="2 3">AP3s5-JAC2a</strain>
    </source>
</reference>
<gene>
    <name evidence="2" type="ORF">CC84DRAFT_1179291</name>
</gene>
<dbReference type="STRING" id="1460663.A0A177C4E6"/>